<dbReference type="Gene3D" id="3.30.1330.30">
    <property type="match status" value="1"/>
</dbReference>
<protein>
    <submittedName>
        <fullName evidence="7">Pelota protein</fullName>
    </submittedName>
</protein>
<dbReference type="VEuPathDB" id="MicrosporidiaDB:AAJ76_800022293"/>
<organism evidence="7 8">
    <name type="scientific">Vairimorpha ceranae</name>
    <dbReference type="NCBI Taxonomy" id="40302"/>
    <lineage>
        <taxon>Eukaryota</taxon>
        <taxon>Fungi</taxon>
        <taxon>Fungi incertae sedis</taxon>
        <taxon>Microsporidia</taxon>
        <taxon>Nosematidae</taxon>
        <taxon>Vairimorpha</taxon>
    </lineage>
</organism>
<name>A0A0F9WH71_9MICR</name>
<dbReference type="PANTHER" id="PTHR10853">
    <property type="entry name" value="PELOTA"/>
    <property type="match status" value="1"/>
</dbReference>
<dbReference type="GO" id="GO:0071025">
    <property type="term" value="P:RNA surveillance"/>
    <property type="evidence" value="ECO:0007669"/>
    <property type="project" value="InterPro"/>
</dbReference>
<dbReference type="PANTHER" id="PTHR10853:SF0">
    <property type="entry name" value="PROTEIN PELOTA HOMOLOG"/>
    <property type="match status" value="1"/>
</dbReference>
<dbReference type="VEuPathDB" id="MicrosporidiaDB:NCER_100450"/>
<evidence type="ECO:0000256" key="2">
    <source>
        <dbReference type="ARBA" id="ARBA00004496"/>
    </source>
</evidence>
<dbReference type="InterPro" id="IPR029064">
    <property type="entry name" value="Ribosomal_eL30-like_sf"/>
</dbReference>
<dbReference type="InterPro" id="IPR005140">
    <property type="entry name" value="eRF1_Pelota-like_N"/>
</dbReference>
<sequence>MKILNEVIDKKRNSGKITMIPECLDDIYELTKIILVNDRLKSYTHRKLSLDGRNQQKIGLYLMIRLESYTVDLENGVLYAKGKVCEENEHVKMGLYHTLEIEIDKKFTLQKDSWTKSDLSLLKELSKGSQNILFFVFYEKDCVICLVGKNRIKIINKLEVKNKKFNNLLNILILYLTKVEFVIICSVMNIVNDFKKFIESNSEFVKKIGKINFNEKIFNIKLPGDMKNDTIKQIVNFILTDKDLSRRFNNLKYVLDLKEISKYFLEFDKGNYDLLVGKAEIRESLEYGALCKIFFTDEIFRPHCIDKRRKIDEFCKNLECNRVSIFVIPVNHYLGERLKEIGGVCGILKFVYK</sequence>
<dbReference type="InterPro" id="IPR005142">
    <property type="entry name" value="eRF1_3"/>
</dbReference>
<dbReference type="InterPro" id="IPR058547">
    <property type="entry name" value="Pelota_N"/>
</dbReference>
<dbReference type="RefSeq" id="XP_024331717.1">
    <property type="nucleotide sequence ID" value="XM_024476442.1"/>
</dbReference>
<dbReference type="GO" id="GO:0032790">
    <property type="term" value="P:ribosome disassembly"/>
    <property type="evidence" value="ECO:0007669"/>
    <property type="project" value="TreeGrafter"/>
</dbReference>
<gene>
    <name evidence="7" type="ORF">AAJ76_800022293</name>
</gene>
<comment type="subcellular location">
    <subcellularLocation>
        <location evidence="2">Cytoplasm</location>
    </subcellularLocation>
</comment>
<dbReference type="VEuPathDB" id="MicrosporidiaDB:G9O61_00g012170"/>
<dbReference type="OrthoDB" id="10249111at2759"/>
<evidence type="ECO:0000256" key="1">
    <source>
        <dbReference type="ARBA" id="ARBA00001968"/>
    </source>
</evidence>
<dbReference type="Proteomes" id="UP000034350">
    <property type="component" value="Unassembled WGS sequence"/>
</dbReference>
<dbReference type="InterPro" id="IPR038069">
    <property type="entry name" value="Pelota/DOM34_N"/>
</dbReference>
<dbReference type="GeneID" id="36321395"/>
<dbReference type="EMBL" id="JPQZ01000008">
    <property type="protein sequence ID" value="KKO75975.1"/>
    <property type="molecule type" value="Genomic_DNA"/>
</dbReference>
<dbReference type="GO" id="GO:0070651">
    <property type="term" value="P:nonfunctional rRNA decay"/>
    <property type="evidence" value="ECO:0007669"/>
    <property type="project" value="TreeGrafter"/>
</dbReference>
<dbReference type="OMA" id="DDLWHLK"/>
<comment type="cofactor">
    <cofactor evidence="1">
        <name>a divalent metal cation</name>
        <dbReference type="ChEBI" id="CHEBI:60240"/>
    </cofactor>
</comment>
<dbReference type="InterPro" id="IPR004405">
    <property type="entry name" value="TF_pelota"/>
</dbReference>
<reference evidence="7 8" key="1">
    <citation type="journal article" date="2015" name="Environ. Microbiol.">
        <title>Genome analyses suggest the presence of polyploidy and recent human-driven expansions in eight global populations of the honeybee pathogen Nosema ceranae.</title>
        <authorList>
            <person name="Pelin A."/>
            <person name="Selman M."/>
            <person name="Aris-Brosou S."/>
            <person name="Farinelli L."/>
            <person name="Corradi N."/>
        </authorList>
    </citation>
    <scope>NUCLEOTIDE SEQUENCE [LARGE SCALE GENOMIC DNA]</scope>
    <source>
        <strain evidence="7 8">PA08 1199</strain>
    </source>
</reference>
<dbReference type="SUPFAM" id="SSF159065">
    <property type="entry name" value="Dom34/Pelota N-terminal domain-like"/>
    <property type="match status" value="1"/>
</dbReference>
<evidence type="ECO:0000313" key="8">
    <source>
        <dbReference type="Proteomes" id="UP000034350"/>
    </source>
</evidence>
<keyword evidence="4" id="KW-0963">Cytoplasm</keyword>
<dbReference type="AlphaFoldDB" id="A0A0F9WH71"/>
<evidence type="ECO:0000256" key="3">
    <source>
        <dbReference type="ARBA" id="ARBA00009504"/>
    </source>
</evidence>
<feature type="domain" description="eRF1/Pelota-like N-terminal" evidence="6">
    <location>
        <begin position="1"/>
        <end position="127"/>
    </location>
</feature>
<keyword evidence="8" id="KW-1185">Reference proteome</keyword>
<dbReference type="Pfam" id="PF26356">
    <property type="entry name" value="Pelota_N"/>
    <property type="match status" value="1"/>
</dbReference>
<dbReference type="GO" id="GO:0070966">
    <property type="term" value="P:nuclear-transcribed mRNA catabolic process, no-go decay"/>
    <property type="evidence" value="ECO:0007669"/>
    <property type="project" value="InterPro"/>
</dbReference>
<dbReference type="GO" id="GO:0070481">
    <property type="term" value="P:nuclear-transcribed mRNA catabolic process, non-stop decay"/>
    <property type="evidence" value="ECO:0007669"/>
    <property type="project" value="InterPro"/>
</dbReference>
<evidence type="ECO:0000313" key="7">
    <source>
        <dbReference type="EMBL" id="KKO75975.1"/>
    </source>
</evidence>
<keyword evidence="5" id="KW-0479">Metal-binding</keyword>
<comment type="similarity">
    <text evidence="3">Belongs to the eukaryotic release factor 1 family. Pelota subfamily.</text>
</comment>
<proteinExistence type="inferred from homology"/>
<dbReference type="GO" id="GO:0005737">
    <property type="term" value="C:cytoplasm"/>
    <property type="evidence" value="ECO:0007669"/>
    <property type="project" value="UniProtKB-SubCell"/>
</dbReference>
<evidence type="ECO:0000256" key="4">
    <source>
        <dbReference type="ARBA" id="ARBA00022490"/>
    </source>
</evidence>
<dbReference type="SUPFAM" id="SSF55315">
    <property type="entry name" value="L30e-like"/>
    <property type="match status" value="1"/>
</dbReference>
<dbReference type="Gene3D" id="2.30.30.870">
    <property type="entry name" value="Pelota, domain A"/>
    <property type="match status" value="1"/>
</dbReference>
<comment type="caution">
    <text evidence="7">The sequence shown here is derived from an EMBL/GenBank/DDBJ whole genome shotgun (WGS) entry which is preliminary data.</text>
</comment>
<dbReference type="Pfam" id="PF03465">
    <property type="entry name" value="eRF1_3"/>
    <property type="match status" value="1"/>
</dbReference>
<evidence type="ECO:0000259" key="6">
    <source>
        <dbReference type="SMART" id="SM01194"/>
    </source>
</evidence>
<dbReference type="GO" id="GO:0046872">
    <property type="term" value="F:metal ion binding"/>
    <property type="evidence" value="ECO:0007669"/>
    <property type="project" value="UniProtKB-KW"/>
</dbReference>
<evidence type="ECO:0000256" key="5">
    <source>
        <dbReference type="ARBA" id="ARBA00022723"/>
    </source>
</evidence>
<accession>A0A0F9WH71</accession>
<dbReference type="SMART" id="SM01194">
    <property type="entry name" value="eRF1_1"/>
    <property type="match status" value="1"/>
</dbReference>